<dbReference type="AlphaFoldDB" id="F0Z6L2"/>
<dbReference type="Proteomes" id="UP000001064">
    <property type="component" value="Unassembled WGS sequence"/>
</dbReference>
<dbReference type="STRING" id="5786.F0Z6L2"/>
<dbReference type="InterPro" id="IPR036291">
    <property type="entry name" value="NAD(P)-bd_dom_sf"/>
</dbReference>
<evidence type="ECO:0000259" key="1">
    <source>
        <dbReference type="Pfam" id="PF00107"/>
    </source>
</evidence>
<dbReference type="RefSeq" id="XP_003283062.1">
    <property type="nucleotide sequence ID" value="XM_003283014.1"/>
</dbReference>
<proteinExistence type="predicted"/>
<dbReference type="KEGG" id="dpp:DICPUDRAFT_25046"/>
<dbReference type="InParanoid" id="F0Z6L2"/>
<keyword evidence="3" id="KW-1185">Reference proteome</keyword>
<evidence type="ECO:0000313" key="2">
    <source>
        <dbReference type="EMBL" id="EGC40515.1"/>
    </source>
</evidence>
<dbReference type="EMBL" id="GL870942">
    <property type="protein sequence ID" value="EGC40515.1"/>
    <property type="molecule type" value="Genomic_DNA"/>
</dbReference>
<gene>
    <name evidence="2" type="ORF">DICPUDRAFT_25046</name>
</gene>
<dbReference type="Pfam" id="PF00107">
    <property type="entry name" value="ADH_zinc_N"/>
    <property type="match status" value="1"/>
</dbReference>
<dbReference type="Gene3D" id="3.90.180.10">
    <property type="entry name" value="Medium-chain alcohol dehydrogenases, catalytic domain"/>
    <property type="match status" value="1"/>
</dbReference>
<sequence>MKAAVLYESNTVPKYADFPIPKVTADDQELVSVVSSSIKNLDRGKVSGAHYTAYRQFPTTIGVDGIGRLEDGSLIYAMGLTGMIAEKAIVKKGQYAVINDKDVDPYIAAALPNTLLGSDCALLFRGNIKKGDVVLVNGATGVTGKVAVQIAKIRGASKVIATGRNLEVLKKMQQDLGVDDIIHLNGDDKDISAQYKALLDKQPIDIVLDYLWGKPAELVINAIVSQKKFHITKIITVGEMAGANISLPSAALRSTAIEIIGSGLGSFEMSTLGKYFKNYLNELLGYVKEGKLKVDIRTVDLKDIEKEWPVNEPSVRTVIKI</sequence>
<protein>
    <recommendedName>
        <fullName evidence="1">Alcohol dehydrogenase-like C-terminal domain-containing protein</fullName>
    </recommendedName>
</protein>
<dbReference type="InterPro" id="IPR011032">
    <property type="entry name" value="GroES-like_sf"/>
</dbReference>
<dbReference type="SUPFAM" id="SSF50129">
    <property type="entry name" value="GroES-like"/>
    <property type="match status" value="1"/>
</dbReference>
<dbReference type="VEuPathDB" id="AmoebaDB:DICPUDRAFT_25046"/>
<dbReference type="GeneID" id="10503445"/>
<name>F0Z6L2_DICPU</name>
<dbReference type="PANTHER" id="PTHR43677:SF11">
    <property type="entry name" value="ZINC-CONTAINING ALCOHOL DEHYDROGENASE"/>
    <property type="match status" value="1"/>
</dbReference>
<evidence type="ECO:0000313" key="3">
    <source>
        <dbReference type="Proteomes" id="UP000001064"/>
    </source>
</evidence>
<dbReference type="SUPFAM" id="SSF51735">
    <property type="entry name" value="NAD(P)-binding Rossmann-fold domains"/>
    <property type="match status" value="1"/>
</dbReference>
<dbReference type="OrthoDB" id="9992527at2759"/>
<dbReference type="InterPro" id="IPR013149">
    <property type="entry name" value="ADH-like_C"/>
</dbReference>
<dbReference type="PANTHER" id="PTHR43677">
    <property type="entry name" value="SHORT-CHAIN DEHYDROGENASE/REDUCTASE"/>
    <property type="match status" value="1"/>
</dbReference>
<dbReference type="Gene3D" id="3.40.50.720">
    <property type="entry name" value="NAD(P)-binding Rossmann-like Domain"/>
    <property type="match status" value="1"/>
</dbReference>
<dbReference type="InterPro" id="IPR051397">
    <property type="entry name" value="Zn-ADH-like_protein"/>
</dbReference>
<dbReference type="OMA" id="DYLWGHS"/>
<reference evidence="3" key="1">
    <citation type="journal article" date="2011" name="Genome Biol.">
        <title>Comparative genomics of the social amoebae Dictyostelium discoideum and Dictyostelium purpureum.</title>
        <authorList>
            <consortium name="US DOE Joint Genome Institute (JGI-PGF)"/>
            <person name="Sucgang R."/>
            <person name="Kuo A."/>
            <person name="Tian X."/>
            <person name="Salerno W."/>
            <person name="Parikh A."/>
            <person name="Feasley C.L."/>
            <person name="Dalin E."/>
            <person name="Tu H."/>
            <person name="Huang E."/>
            <person name="Barry K."/>
            <person name="Lindquist E."/>
            <person name="Shapiro H."/>
            <person name="Bruce D."/>
            <person name="Schmutz J."/>
            <person name="Salamov A."/>
            <person name="Fey P."/>
            <person name="Gaudet P."/>
            <person name="Anjard C."/>
            <person name="Babu M.M."/>
            <person name="Basu S."/>
            <person name="Bushmanova Y."/>
            <person name="van der Wel H."/>
            <person name="Katoh-Kurasawa M."/>
            <person name="Dinh C."/>
            <person name="Coutinho P.M."/>
            <person name="Saito T."/>
            <person name="Elias M."/>
            <person name="Schaap P."/>
            <person name="Kay R.R."/>
            <person name="Henrissat B."/>
            <person name="Eichinger L."/>
            <person name="Rivero F."/>
            <person name="Putnam N.H."/>
            <person name="West C.M."/>
            <person name="Loomis W.F."/>
            <person name="Chisholm R.L."/>
            <person name="Shaulsky G."/>
            <person name="Strassmann J.E."/>
            <person name="Queller D.C."/>
            <person name="Kuspa A."/>
            <person name="Grigoriev I.V."/>
        </authorList>
    </citation>
    <scope>NUCLEOTIDE SEQUENCE [LARGE SCALE GENOMIC DNA]</scope>
    <source>
        <strain evidence="3">QSDP1</strain>
    </source>
</reference>
<feature type="domain" description="Alcohol dehydrogenase-like C-terminal" evidence="1">
    <location>
        <begin position="144"/>
        <end position="266"/>
    </location>
</feature>
<accession>F0Z6L2</accession>
<organism evidence="2 3">
    <name type="scientific">Dictyostelium purpureum</name>
    <name type="common">Slime mold</name>
    <dbReference type="NCBI Taxonomy" id="5786"/>
    <lineage>
        <taxon>Eukaryota</taxon>
        <taxon>Amoebozoa</taxon>
        <taxon>Evosea</taxon>
        <taxon>Eumycetozoa</taxon>
        <taxon>Dictyostelia</taxon>
        <taxon>Dictyosteliales</taxon>
        <taxon>Dictyosteliaceae</taxon>
        <taxon>Dictyostelium</taxon>
    </lineage>
</organism>
<dbReference type="eggNOG" id="ENOG502SIN0">
    <property type="taxonomic scope" value="Eukaryota"/>
</dbReference>
<dbReference type="GO" id="GO:0016491">
    <property type="term" value="F:oxidoreductase activity"/>
    <property type="evidence" value="ECO:0000318"/>
    <property type="project" value="GO_Central"/>
</dbReference>